<dbReference type="InterPro" id="IPR026971">
    <property type="entry name" value="CND1/NCAPD3"/>
</dbReference>
<dbReference type="GO" id="GO:0010032">
    <property type="term" value="P:meiotic chromosome condensation"/>
    <property type="evidence" value="ECO:0007669"/>
    <property type="project" value="TreeGrafter"/>
</dbReference>
<accession>A0A8K1GC75</accession>
<dbReference type="GO" id="GO:0007076">
    <property type="term" value="P:mitotic chromosome condensation"/>
    <property type="evidence" value="ECO:0007669"/>
    <property type="project" value="UniProtKB-UniRule"/>
</dbReference>
<dbReference type="Pfam" id="PF12717">
    <property type="entry name" value="Cnd1"/>
    <property type="match status" value="1"/>
</dbReference>
<feature type="domain" description="Condensin complex subunit 1 C-terminal" evidence="11">
    <location>
        <begin position="962"/>
        <end position="1129"/>
    </location>
</feature>
<dbReference type="FunFam" id="1.25.10.10:FF:000345">
    <property type="entry name" value="Condensin-2 complex subunit D3"/>
    <property type="match status" value="1"/>
</dbReference>
<feature type="compositionally biased region" description="Polar residues" evidence="10">
    <location>
        <begin position="1369"/>
        <end position="1398"/>
    </location>
</feature>
<reference evidence="12" key="1">
    <citation type="submission" date="2019-04" db="EMBL/GenBank/DDBJ databases">
        <title>Genome assembly of Zosterops borbonicus 15179.</title>
        <authorList>
            <person name="Leroy T."/>
            <person name="Anselmetti Y."/>
            <person name="Tilak M.-K."/>
            <person name="Nabholz B."/>
        </authorList>
    </citation>
    <scope>NUCLEOTIDE SEQUENCE</scope>
    <source>
        <strain evidence="12">HGM_15179</strain>
        <tissue evidence="12">Muscle</tissue>
    </source>
</reference>
<feature type="region of interest" description="Disordered" evidence="10">
    <location>
        <begin position="1360"/>
        <end position="1398"/>
    </location>
</feature>
<evidence type="ECO:0000313" key="13">
    <source>
        <dbReference type="Proteomes" id="UP000796761"/>
    </source>
</evidence>
<dbReference type="OrthoDB" id="10263978at2759"/>
<keyword evidence="13" id="KW-1185">Reference proteome</keyword>
<dbReference type="Gene3D" id="1.25.10.10">
    <property type="entry name" value="Leucine-rich Repeat Variant"/>
    <property type="match status" value="3"/>
</dbReference>
<evidence type="ECO:0000313" key="12">
    <source>
        <dbReference type="EMBL" id="TRZ15472.1"/>
    </source>
</evidence>
<dbReference type="GO" id="GO:0042393">
    <property type="term" value="F:histone binding"/>
    <property type="evidence" value="ECO:0007669"/>
    <property type="project" value="TreeGrafter"/>
</dbReference>
<evidence type="ECO:0000256" key="3">
    <source>
        <dbReference type="ARBA" id="ARBA00022737"/>
    </source>
</evidence>
<dbReference type="SUPFAM" id="SSF48371">
    <property type="entry name" value="ARM repeat"/>
    <property type="match status" value="1"/>
</dbReference>
<dbReference type="InterPro" id="IPR011989">
    <property type="entry name" value="ARM-like"/>
</dbReference>
<sequence>MAAERLRSALGGWRLREVAAVWADTVWDLDFTETEPLEPWLAEEITAEGPGAFTRLYQALQPFAAQDQESTENVWTLFAENSLSHQALVAVLHHFVHVGQHRRANVQQRVFALHSAGLYLLLLEIPGSIANQVFHQVMFDKCLHTLTKCWPQELRKRKKGQTQSSQSNARRNRKKGKPSRNDNPSMEEMLEEEEEEDGENVYFSTEDLLQVRNAIFLLLKNILRLLPKFSLKEKPQCMQNCLQVFVDMTSFEPVVHDFKFSAAMDVAKAKYIPELAYYGLHLLCSPFHGTEDKTLRCVFQRLLSVVLMVEGRGGSRCEALPITSAVTSARNQAVKFISSLVDELKEAVYPVLRILLQHICTKVPDKADYRTYAAQALVTLLDKLPCAEFAEFIAWLYKYSLTKVSYRVFALDVALALLELPERNPGSSLSLDHQKFLKHKFLVQVMVFGRCSDKAPVVRSKALSSFAHCLEMRAAAVSESIQDLLQSSSGRTVLEANTNTASVTVSTEGTEPFFSTVSNHPQKTLPTFKTIELTDSSDTAGADGKEVMAMLRARAGDEKTNVRKSALQVFVSILKHGAMPCTAEDLGVLQERCWDPAVSVRKQALHSITELLLSQHSNVLVQKAWLNGVVPVVMDAESSVQEKALDCLDQLLLQHIKHYNKSRGDDGRQELAWDLLSLLSSESQELSRYLSKAFLMWSKQNKFTSTFINSVMSHVDTEHSRAAWMVLAKVAGSSPKLDYSKIIGSWDSVSRQQNSSSDTVGHVLCVIGHVAKHLPKSSCEGLKENIQSWLKESQCPLEVISPAVETLQKLCQACAAAPEEAQELLNQVCGDLVSTCESYISNIVLKEDGAGQLQEDLLVRHLFLLGEAAQLCPAKVDKHVFLLVQSILASSDSKDQVPAATESEEIPSSQPLSQFRGSAMPPVVRAHALITLGKLCLQHEELAKRCIAAVARELQVSLAVAVRSNAAMVLCDLCVRYTSLGDRYVPNISLCLRDPHPFIRRQTLILLTSLLQEEFVKWKDCLFFRFVSVLVDPNPDIARFAEFCLVHLLLKRNPVMFSQHFIECIFHFNSYEKHQKYNRFPQSQREKQLFSLKGKENKEKRMRIYTFLLDHFTDEQRFSITTKISHNILACFVDEILPLDLEGSELLSDTFAVLSCKEIKLSSMRSKPEEDIQPDEDEMAMANAVMQVAQKKLISQVQKKNFIENIIPIITSLKSLMEQKRIPALKDLMNCLREMMQDYRNEIKDFFAVDKQLAAELEYDMKKYEEQLAREKESDQEHDLFSCFSQQSPALERAASPGGQNNHNVQPAVGGRPSTPGSIPPSAPSGFATPPAGALKQPLVGRRAASLSTLAILNSARKALEDRNKQRSKSVGRSLSASSEAPSTAGSQQVSFQSLNQQSSGENVVGRAISTPEQTINDLTFGAGVSYISLTHTPGSAPVKKDAEDRPRDIICLTSPEKPYPESSTEEEQWMPRGCKGMSEQLEAAISTGMKEVTREKLW</sequence>
<feature type="coiled-coil region" evidence="9">
    <location>
        <begin position="1222"/>
        <end position="1274"/>
    </location>
</feature>
<dbReference type="PANTHER" id="PTHR14222:SF1">
    <property type="entry name" value="CONDENSIN-2 COMPLEX SUBUNIT D3"/>
    <property type="match status" value="1"/>
</dbReference>
<protein>
    <recommendedName>
        <fullName evidence="8">Condensin-2 complex subunit D3</fullName>
    </recommendedName>
</protein>
<gene>
    <name evidence="12" type="ORF">HGM15179_011639</name>
</gene>
<evidence type="ECO:0000256" key="9">
    <source>
        <dbReference type="SAM" id="Coils"/>
    </source>
</evidence>
<dbReference type="InterPro" id="IPR032682">
    <property type="entry name" value="Cnd1_C"/>
</dbReference>
<keyword evidence="7 8" id="KW-0131">Cell cycle</keyword>
<name>A0A8K1GC75_9PASS</name>
<dbReference type="FunFam" id="1.25.10.10:FF:000319">
    <property type="entry name" value="Condensin-2 complex subunit D3"/>
    <property type="match status" value="1"/>
</dbReference>
<evidence type="ECO:0000256" key="2">
    <source>
        <dbReference type="ARBA" id="ARBA00022618"/>
    </source>
</evidence>
<keyword evidence="4 8" id="KW-0498">Mitosis</keyword>
<evidence type="ECO:0000256" key="5">
    <source>
        <dbReference type="ARBA" id="ARBA00023067"/>
    </source>
</evidence>
<feature type="region of interest" description="Disordered" evidence="10">
    <location>
        <begin position="895"/>
        <end position="914"/>
    </location>
</feature>
<evidence type="ECO:0000256" key="6">
    <source>
        <dbReference type="ARBA" id="ARBA00023242"/>
    </source>
</evidence>
<organism evidence="12 13">
    <name type="scientific">Zosterops borbonicus</name>
    <dbReference type="NCBI Taxonomy" id="364589"/>
    <lineage>
        <taxon>Eukaryota</taxon>
        <taxon>Metazoa</taxon>
        <taxon>Chordata</taxon>
        <taxon>Craniata</taxon>
        <taxon>Vertebrata</taxon>
        <taxon>Euteleostomi</taxon>
        <taxon>Archelosauria</taxon>
        <taxon>Archosauria</taxon>
        <taxon>Dinosauria</taxon>
        <taxon>Saurischia</taxon>
        <taxon>Theropoda</taxon>
        <taxon>Coelurosauria</taxon>
        <taxon>Aves</taxon>
        <taxon>Neognathae</taxon>
        <taxon>Neoaves</taxon>
        <taxon>Telluraves</taxon>
        <taxon>Australaves</taxon>
        <taxon>Passeriformes</taxon>
        <taxon>Sylvioidea</taxon>
        <taxon>Zosteropidae</taxon>
        <taxon>Zosterops</taxon>
    </lineage>
</organism>
<evidence type="ECO:0000256" key="1">
    <source>
        <dbReference type="ARBA" id="ARBA00004123"/>
    </source>
</evidence>
<keyword evidence="6 8" id="KW-0539">Nucleus</keyword>
<keyword evidence="5 8" id="KW-0226">DNA condensation</keyword>
<keyword evidence="3" id="KW-0677">Repeat</keyword>
<dbReference type="GO" id="GO:0051301">
    <property type="term" value="P:cell division"/>
    <property type="evidence" value="ECO:0007669"/>
    <property type="project" value="UniProtKB-UniRule"/>
</dbReference>
<dbReference type="FunFam" id="1.25.10.10:FF:000613">
    <property type="entry name" value="Condensin-2 complex subunit D3"/>
    <property type="match status" value="1"/>
</dbReference>
<dbReference type="GO" id="GO:0000796">
    <property type="term" value="C:condensin complex"/>
    <property type="evidence" value="ECO:0007669"/>
    <property type="project" value="UniProtKB-UniRule"/>
</dbReference>
<feature type="region of interest" description="Disordered" evidence="10">
    <location>
        <begin position="154"/>
        <end position="197"/>
    </location>
</feature>
<evidence type="ECO:0000256" key="4">
    <source>
        <dbReference type="ARBA" id="ARBA00022776"/>
    </source>
</evidence>
<dbReference type="InterPro" id="IPR012371">
    <property type="entry name" value="NCAPD3"/>
</dbReference>
<comment type="subunit">
    <text evidence="8">Component of the condensin-2 complex.</text>
</comment>
<dbReference type="PANTHER" id="PTHR14222">
    <property type="entry name" value="CONDENSIN"/>
    <property type="match status" value="1"/>
</dbReference>
<evidence type="ECO:0000256" key="10">
    <source>
        <dbReference type="SAM" id="MobiDB-lite"/>
    </source>
</evidence>
<keyword evidence="9" id="KW-0175">Coiled coil</keyword>
<comment type="caution">
    <text evidence="12">The sequence shown here is derived from an EMBL/GenBank/DDBJ whole genome shotgun (WGS) entry which is preliminary data.</text>
</comment>
<dbReference type="PIRSF" id="PIRSF036508">
    <property type="entry name" value="Condns_HCP-6"/>
    <property type="match status" value="1"/>
</dbReference>
<comment type="function">
    <text evidence="8">Regulatory subunit of the condensin-2 complex, a complex which establishes mitotic chromosome architecture and is involved in physical rigidity of the chromatid axis.</text>
</comment>
<dbReference type="InterPro" id="IPR016024">
    <property type="entry name" value="ARM-type_fold"/>
</dbReference>
<dbReference type="EMBL" id="SWJQ01000368">
    <property type="protein sequence ID" value="TRZ15472.1"/>
    <property type="molecule type" value="Genomic_DNA"/>
</dbReference>
<comment type="subcellular location">
    <subcellularLocation>
        <location evidence="1 8">Nucleus</location>
    </subcellularLocation>
</comment>
<evidence type="ECO:0000259" key="11">
    <source>
        <dbReference type="Pfam" id="PF12717"/>
    </source>
</evidence>
<dbReference type="GO" id="GO:0031981">
    <property type="term" value="C:nuclear lumen"/>
    <property type="evidence" value="ECO:0007669"/>
    <property type="project" value="UniProtKB-ARBA"/>
</dbReference>
<dbReference type="GO" id="GO:0000779">
    <property type="term" value="C:condensed chromosome, centromeric region"/>
    <property type="evidence" value="ECO:0007669"/>
    <property type="project" value="UniProtKB-UniRule"/>
</dbReference>
<keyword evidence="2 8" id="KW-0132">Cell division</keyword>
<feature type="compositionally biased region" description="Acidic residues" evidence="10">
    <location>
        <begin position="188"/>
        <end position="197"/>
    </location>
</feature>
<evidence type="ECO:0000256" key="7">
    <source>
        <dbReference type="ARBA" id="ARBA00023306"/>
    </source>
</evidence>
<evidence type="ECO:0000256" key="8">
    <source>
        <dbReference type="PIRNR" id="PIRNR036508"/>
    </source>
</evidence>
<dbReference type="Proteomes" id="UP000796761">
    <property type="component" value="Unassembled WGS sequence"/>
</dbReference>
<feature type="region of interest" description="Disordered" evidence="10">
    <location>
        <begin position="1291"/>
        <end position="1334"/>
    </location>
</feature>
<proteinExistence type="predicted"/>